<dbReference type="PANTHER" id="PTHR10887">
    <property type="entry name" value="DNA2/NAM7 HELICASE FAMILY"/>
    <property type="match status" value="1"/>
</dbReference>
<proteinExistence type="inferred from homology"/>
<organism evidence="9 10">
    <name type="scientific">Allomyces macrogynus (strain ATCC 38327)</name>
    <name type="common">Allomyces javanicus var. macrogynus</name>
    <dbReference type="NCBI Taxonomy" id="578462"/>
    <lineage>
        <taxon>Eukaryota</taxon>
        <taxon>Fungi</taxon>
        <taxon>Fungi incertae sedis</taxon>
        <taxon>Blastocladiomycota</taxon>
        <taxon>Blastocladiomycetes</taxon>
        <taxon>Blastocladiales</taxon>
        <taxon>Blastocladiaceae</taxon>
        <taxon>Allomyces</taxon>
    </lineage>
</organism>
<gene>
    <name evidence="9" type="ORF">AMAG_15807</name>
</gene>
<feature type="region of interest" description="Disordered" evidence="7">
    <location>
        <begin position="639"/>
        <end position="713"/>
    </location>
</feature>
<feature type="compositionally biased region" description="Low complexity" evidence="7">
    <location>
        <begin position="778"/>
        <end position="789"/>
    </location>
</feature>
<evidence type="ECO:0000313" key="10">
    <source>
        <dbReference type="Proteomes" id="UP000054350"/>
    </source>
</evidence>
<protein>
    <recommendedName>
        <fullName evidence="8">UvrD-like helicase ATP-binding domain-containing protein</fullName>
    </recommendedName>
</protein>
<keyword evidence="3 6" id="KW-0378">Hydrolase</keyword>
<feature type="region of interest" description="Disordered" evidence="7">
    <location>
        <begin position="1640"/>
        <end position="1672"/>
    </location>
</feature>
<dbReference type="GO" id="GO:0016604">
    <property type="term" value="C:nuclear body"/>
    <property type="evidence" value="ECO:0007669"/>
    <property type="project" value="TreeGrafter"/>
</dbReference>
<keyword evidence="5 6" id="KW-0067">ATP-binding</keyword>
<dbReference type="GO" id="GO:0001147">
    <property type="term" value="F:transcription termination site sequence-specific DNA binding"/>
    <property type="evidence" value="ECO:0007669"/>
    <property type="project" value="TreeGrafter"/>
</dbReference>
<dbReference type="Gene3D" id="3.40.50.300">
    <property type="entry name" value="P-loop containing nucleotide triphosphate hydrolases"/>
    <property type="match status" value="2"/>
</dbReference>
<dbReference type="InterPro" id="IPR041677">
    <property type="entry name" value="DNA2/NAM7_AAA_11"/>
</dbReference>
<dbReference type="InterPro" id="IPR041679">
    <property type="entry name" value="DNA2/NAM7-like_C"/>
</dbReference>
<feature type="region of interest" description="Disordered" evidence="7">
    <location>
        <begin position="1563"/>
        <end position="1622"/>
    </location>
</feature>
<evidence type="ECO:0000256" key="4">
    <source>
        <dbReference type="ARBA" id="ARBA00022806"/>
    </source>
</evidence>
<feature type="region of interest" description="Disordered" evidence="7">
    <location>
        <begin position="778"/>
        <end position="803"/>
    </location>
</feature>
<dbReference type="InterPro" id="IPR047187">
    <property type="entry name" value="SF1_C_Upf1"/>
</dbReference>
<evidence type="ECO:0000256" key="2">
    <source>
        <dbReference type="ARBA" id="ARBA00022741"/>
    </source>
</evidence>
<dbReference type="CDD" id="cd18042">
    <property type="entry name" value="DEXXQc_SETX"/>
    <property type="match status" value="1"/>
</dbReference>
<feature type="domain" description="UvrD-like helicase ATP-binding" evidence="8">
    <location>
        <begin position="1050"/>
        <end position="1357"/>
    </location>
</feature>
<dbReference type="OrthoDB" id="6513042at2759"/>
<dbReference type="InterPro" id="IPR045055">
    <property type="entry name" value="DNA2/NAM7-like"/>
</dbReference>
<dbReference type="Pfam" id="PF13087">
    <property type="entry name" value="AAA_12"/>
    <property type="match status" value="1"/>
</dbReference>
<sequence>MNLPVPSAWVAAIAQHGQLPLATLQVPSAEFFREYAAFGAAIKDTPQVLQPLFARDATPAIQLVRSLLGHAHVVPILSREWPQGLREAPADLVVLPHPADLFATAMLQHVPVLDVPARLLAWLPDFLIAAHQHSAQPEAFVAVYAHIASALVKSLDGWLVAPNLPITTRELAMRVALGLLTVFTDAQSPLHLASALPWSALAPPLVGYIARHANADPLAQQALATLVHFESVYLQAIWTACPLKQLSDVTRRAWTTAVQCSHVVQLLLAEIPSMSNWPVDSLVAVVDACAQVAIGTSKLDQLWHAAPRDVAAQHAAWVAQFSALWTSVATQVLMHNPALMKTMLQNDRFLTTLPALLMSHDKQVRLTTGQLLAHVLGTQSQFNTRKQLMTSTKPHVLERASFSIIRAATDWNSRRIIRLDAMFPLIQWIADVCAMPSAVVPMTLVDAATEYLASFYKLGLRIGNHEQISEADYNIFEATQDLAHKAVRALLNMCRLRTDPWPPSSKSFADLVDMLAKWARVTDEIIAQAIFELLDEVLKLARKRGFEVSEKGRADIEKIAIDDKGKKSRFSVDQRSVLFQHVSFLEARAKGVTLPADDDVKLAGWAAPSKPALPQLAPPRVVDLTMDDDDEGDVIEVVASTSAPKSMPGTAPIKPSDFFRPQQPRKTAAPPSRPSSALASRAPTPPVPSAPAPSSRFAGVQLRKPKTKEELLAEEERKRAELVERQRRDEAVAREKMLAGMEQTKERLRSGQLRKHVQGVDLFGAIKAAAPAPRAAKPVRISAAAASSAPRERRRAHPPLPDPKSLEIAVVQWDYHAVDSAQPVPVGLHGTDVTLRCSNVPDTFRGTRQYYDVFSPLILLECWQQLERAKAEHDGSYVDVQVQDLAIMSESAEVTVTIPLPEWRAVTKSRPQDMDVVLLADERGMDMNAKSRGVTSDALLDLLASDTAVVPKRDGLAILAKINAVNYMRQMVEIKATVSLRANTMVPGRRIRMMKLFSLVTAYREFSALVTLPLMPLVDEILDPKAGGSGDVEDEDRAQVARARRAHGLNEPQAKAVVRAVRSPGITLIQGPPGTGKTKTILGLIGAFLQRTPHILVCAPSNAAVDEITKRVLRGVRDDTSGAMFVPTTVRVGNTDVVHPDVRSVALDDLVDEEMQGAQAAAAAGENGGGGLDATWRQLLAERRQVLDDKSRLEGMLADAHQQEDSARAAQLEMDLKALHAHRRKVLADLDAHRQQRTETSRAVEASRMQTRQRILERAQVVTCTLSTAGQDQLAGLDHGFDVVIIDEAAQSIELSSLIPLRFGAKQVVLVGDPNQLPPTVLSLEAKKYGYEQSLFVRVQKARPERVVLLEIQYRMHPDISYFPSQIFYDGKLRDGVSDETHIASWYTHASGLFGPIRFFDVVGGRQQGGGAGRSLRNVAELDAVLHLVHTLVTAHPNTNFCSRIGIITPYKDQKSALRDRLRQVYGPDVLEYVDVNTVDGFQGQEKDIIIMTTVRAGDSQGGIGFVADQRRMNVALTRAKYTLLVVGSAAALTQNKCWRQLVGHAKEKGVFRTLEASKIPRVHGPCPPNLRPTEYHVGSGANGSEGGSAGQGALKRAAAEMDGPDGAAGPPALTRQEKRARNAAGIAAIRASAAEMEASIRRGEGRGTLMPAANGSGGRGGFGRMSEKRMP</sequence>
<dbReference type="PROSITE" id="PS51198">
    <property type="entry name" value="UVRD_HELICASE_ATP_BIND"/>
    <property type="match status" value="1"/>
</dbReference>
<feature type="compositionally biased region" description="Gly residues" evidence="7">
    <location>
        <begin position="1581"/>
        <end position="1591"/>
    </location>
</feature>
<evidence type="ECO:0000256" key="3">
    <source>
        <dbReference type="ARBA" id="ARBA00022801"/>
    </source>
</evidence>
<evidence type="ECO:0000256" key="6">
    <source>
        <dbReference type="PROSITE-ProRule" id="PRU00560"/>
    </source>
</evidence>
<dbReference type="GO" id="GO:0004386">
    <property type="term" value="F:helicase activity"/>
    <property type="evidence" value="ECO:0007669"/>
    <property type="project" value="UniProtKB-UniRule"/>
</dbReference>
<reference evidence="10" key="2">
    <citation type="submission" date="2009-11" db="EMBL/GenBank/DDBJ databases">
        <title>The Genome Sequence of Allomyces macrogynus strain ATCC 38327.</title>
        <authorList>
            <consortium name="The Broad Institute Genome Sequencing Platform"/>
            <person name="Russ C."/>
            <person name="Cuomo C."/>
            <person name="Shea T."/>
            <person name="Young S.K."/>
            <person name="Zeng Q."/>
            <person name="Koehrsen M."/>
            <person name="Haas B."/>
            <person name="Borodovsky M."/>
            <person name="Guigo R."/>
            <person name="Alvarado L."/>
            <person name="Berlin A."/>
            <person name="Borenstein D."/>
            <person name="Chen Z."/>
            <person name="Engels R."/>
            <person name="Freedman E."/>
            <person name="Gellesch M."/>
            <person name="Goldberg J."/>
            <person name="Griggs A."/>
            <person name="Gujja S."/>
            <person name="Heiman D."/>
            <person name="Hepburn T."/>
            <person name="Howarth C."/>
            <person name="Jen D."/>
            <person name="Larson L."/>
            <person name="Lewis B."/>
            <person name="Mehta T."/>
            <person name="Park D."/>
            <person name="Pearson M."/>
            <person name="Roberts A."/>
            <person name="Saif S."/>
            <person name="Shenoy N."/>
            <person name="Sisk P."/>
            <person name="Stolte C."/>
            <person name="Sykes S."/>
            <person name="Walk T."/>
            <person name="White J."/>
            <person name="Yandava C."/>
            <person name="Burger G."/>
            <person name="Gray M.W."/>
            <person name="Holland P.W.H."/>
            <person name="King N."/>
            <person name="Lang F.B.F."/>
            <person name="Roger A.J."/>
            <person name="Ruiz-Trillo I."/>
            <person name="Lander E."/>
            <person name="Nusbaum C."/>
        </authorList>
    </citation>
    <scope>NUCLEOTIDE SEQUENCE [LARGE SCALE GENOMIC DNA]</scope>
    <source>
        <strain evidence="10">ATCC 38327</strain>
    </source>
</reference>
<dbReference type="FunFam" id="3.40.50.300:FF:000326">
    <property type="entry name" value="P-loop containing nucleoside triphosphate hydrolase"/>
    <property type="match status" value="1"/>
</dbReference>
<name>A0A0L0T8U0_ALLM3</name>
<reference evidence="9 10" key="1">
    <citation type="submission" date="2009-11" db="EMBL/GenBank/DDBJ databases">
        <title>Annotation of Allomyces macrogynus ATCC 38327.</title>
        <authorList>
            <consortium name="The Broad Institute Genome Sequencing Platform"/>
            <person name="Russ C."/>
            <person name="Cuomo C."/>
            <person name="Burger G."/>
            <person name="Gray M.W."/>
            <person name="Holland P.W.H."/>
            <person name="King N."/>
            <person name="Lang F.B.F."/>
            <person name="Roger A.J."/>
            <person name="Ruiz-Trillo I."/>
            <person name="Young S.K."/>
            <person name="Zeng Q."/>
            <person name="Gargeya S."/>
            <person name="Fitzgerald M."/>
            <person name="Haas B."/>
            <person name="Abouelleil A."/>
            <person name="Alvarado L."/>
            <person name="Arachchi H.M."/>
            <person name="Berlin A."/>
            <person name="Chapman S.B."/>
            <person name="Gearin G."/>
            <person name="Goldberg J."/>
            <person name="Griggs A."/>
            <person name="Gujja S."/>
            <person name="Hansen M."/>
            <person name="Heiman D."/>
            <person name="Howarth C."/>
            <person name="Larimer J."/>
            <person name="Lui A."/>
            <person name="MacDonald P.J.P."/>
            <person name="McCowen C."/>
            <person name="Montmayeur A."/>
            <person name="Murphy C."/>
            <person name="Neiman D."/>
            <person name="Pearson M."/>
            <person name="Priest M."/>
            <person name="Roberts A."/>
            <person name="Saif S."/>
            <person name="Shea T."/>
            <person name="Sisk P."/>
            <person name="Stolte C."/>
            <person name="Sykes S."/>
            <person name="Wortman J."/>
            <person name="Nusbaum C."/>
            <person name="Birren B."/>
        </authorList>
    </citation>
    <scope>NUCLEOTIDE SEQUENCE [LARGE SCALE GENOMIC DNA]</scope>
    <source>
        <strain evidence="9 10">ATCC 38327</strain>
    </source>
</reference>
<dbReference type="VEuPathDB" id="FungiDB:AMAG_15807"/>
<evidence type="ECO:0000313" key="9">
    <source>
        <dbReference type="EMBL" id="KNE71140.1"/>
    </source>
</evidence>
<dbReference type="InterPro" id="IPR014016">
    <property type="entry name" value="UvrD-like_ATP-bd"/>
</dbReference>
<evidence type="ECO:0000256" key="5">
    <source>
        <dbReference type="ARBA" id="ARBA00022840"/>
    </source>
</evidence>
<keyword evidence="4 6" id="KW-0347">Helicase</keyword>
<feature type="compositionally biased region" description="Low complexity" evidence="7">
    <location>
        <begin position="664"/>
        <end position="682"/>
    </location>
</feature>
<dbReference type="GO" id="GO:0005694">
    <property type="term" value="C:chromosome"/>
    <property type="evidence" value="ECO:0007669"/>
    <property type="project" value="UniProtKB-ARBA"/>
</dbReference>
<dbReference type="SUPFAM" id="SSF52540">
    <property type="entry name" value="P-loop containing nucleoside triphosphate hydrolases"/>
    <property type="match status" value="1"/>
</dbReference>
<dbReference type="Proteomes" id="UP000054350">
    <property type="component" value="Unassembled WGS sequence"/>
</dbReference>
<comment type="similarity">
    <text evidence="1">Belongs to the DNA2/NAM7 helicase family.</text>
</comment>
<dbReference type="GO" id="GO:0005524">
    <property type="term" value="F:ATP binding"/>
    <property type="evidence" value="ECO:0007669"/>
    <property type="project" value="UniProtKB-UniRule"/>
</dbReference>
<dbReference type="InterPro" id="IPR003593">
    <property type="entry name" value="AAA+_ATPase"/>
</dbReference>
<keyword evidence="2 6" id="KW-0547">Nucleotide-binding</keyword>
<evidence type="ECO:0000259" key="8">
    <source>
        <dbReference type="PROSITE" id="PS51198"/>
    </source>
</evidence>
<feature type="binding site" evidence="6">
    <location>
        <begin position="1071"/>
        <end position="1078"/>
    </location>
    <ligand>
        <name>ATP</name>
        <dbReference type="ChEBI" id="CHEBI:30616"/>
    </ligand>
</feature>
<evidence type="ECO:0000256" key="7">
    <source>
        <dbReference type="SAM" id="MobiDB-lite"/>
    </source>
</evidence>
<keyword evidence="10" id="KW-1185">Reference proteome</keyword>
<dbReference type="CDD" id="cd18808">
    <property type="entry name" value="SF1_C_Upf1"/>
    <property type="match status" value="1"/>
</dbReference>
<dbReference type="SMART" id="SM00382">
    <property type="entry name" value="AAA"/>
    <property type="match status" value="1"/>
</dbReference>
<dbReference type="STRING" id="578462.A0A0L0T8U0"/>
<evidence type="ECO:0000256" key="1">
    <source>
        <dbReference type="ARBA" id="ARBA00007913"/>
    </source>
</evidence>
<dbReference type="Pfam" id="PF13086">
    <property type="entry name" value="AAA_11"/>
    <property type="match status" value="1"/>
</dbReference>
<dbReference type="InterPro" id="IPR027417">
    <property type="entry name" value="P-loop_NTPase"/>
</dbReference>
<dbReference type="GO" id="GO:0016787">
    <property type="term" value="F:hydrolase activity"/>
    <property type="evidence" value="ECO:0007669"/>
    <property type="project" value="UniProtKB-UniRule"/>
</dbReference>
<dbReference type="eggNOG" id="KOG1801">
    <property type="taxonomic scope" value="Eukaryota"/>
</dbReference>
<dbReference type="EMBL" id="GG745370">
    <property type="protein sequence ID" value="KNE71140.1"/>
    <property type="molecule type" value="Genomic_DNA"/>
</dbReference>
<accession>A0A0L0T8U0</accession>
<dbReference type="PANTHER" id="PTHR10887:SF495">
    <property type="entry name" value="HELICASE SENATAXIN ISOFORM X1-RELATED"/>
    <property type="match status" value="1"/>
</dbReference>
<dbReference type="GO" id="GO:0006369">
    <property type="term" value="P:termination of RNA polymerase II transcription"/>
    <property type="evidence" value="ECO:0007669"/>
    <property type="project" value="TreeGrafter"/>
</dbReference>